<dbReference type="Proteomes" id="UP000050343">
    <property type="component" value="Unassembled WGS sequence"/>
</dbReference>
<organism evidence="6 7">
    <name type="scientific">Xanthomonas phaseoli pv. syngonii LMG 9055</name>
    <dbReference type="NCBI Taxonomy" id="1437878"/>
    <lineage>
        <taxon>Bacteria</taxon>
        <taxon>Pseudomonadati</taxon>
        <taxon>Pseudomonadota</taxon>
        <taxon>Gammaproteobacteria</taxon>
        <taxon>Lysobacterales</taxon>
        <taxon>Lysobacteraceae</taxon>
        <taxon>Xanthomonas</taxon>
    </lineage>
</organism>
<dbReference type="GO" id="GO:0005524">
    <property type="term" value="F:ATP binding"/>
    <property type="evidence" value="ECO:0007669"/>
    <property type="project" value="UniProtKB-KW"/>
</dbReference>
<evidence type="ECO:0000256" key="3">
    <source>
        <dbReference type="ARBA" id="ARBA00022741"/>
    </source>
</evidence>
<dbReference type="InterPro" id="IPR050683">
    <property type="entry name" value="Bact_Polysacc_Export_ATP-bd"/>
</dbReference>
<keyword evidence="3" id="KW-0547">Nucleotide-binding</keyword>
<evidence type="ECO:0000259" key="5">
    <source>
        <dbReference type="PROSITE" id="PS50893"/>
    </source>
</evidence>
<dbReference type="InterPro" id="IPR027417">
    <property type="entry name" value="P-loop_NTPase"/>
</dbReference>
<proteinExistence type="inferred from homology"/>
<accession>A0A1V9H7D5</accession>
<name>A0A1V9H7D5_9XANT</name>
<evidence type="ECO:0000313" key="7">
    <source>
        <dbReference type="Proteomes" id="UP000050343"/>
    </source>
</evidence>
<dbReference type="GO" id="GO:0016887">
    <property type="term" value="F:ATP hydrolysis activity"/>
    <property type="evidence" value="ECO:0007669"/>
    <property type="project" value="InterPro"/>
</dbReference>
<dbReference type="Pfam" id="PF14524">
    <property type="entry name" value="Wzt_C"/>
    <property type="match status" value="1"/>
</dbReference>
<evidence type="ECO:0000313" key="6">
    <source>
        <dbReference type="EMBL" id="OQP78680.1"/>
    </source>
</evidence>
<protein>
    <submittedName>
        <fullName evidence="6">ABC transporter ATP-binding protein</fullName>
    </submittedName>
</protein>
<dbReference type="Pfam" id="PF00005">
    <property type="entry name" value="ABC_tran"/>
    <property type="match status" value="1"/>
</dbReference>
<dbReference type="GO" id="GO:0140359">
    <property type="term" value="F:ABC-type transporter activity"/>
    <property type="evidence" value="ECO:0007669"/>
    <property type="project" value="InterPro"/>
</dbReference>
<dbReference type="GO" id="GO:0016020">
    <property type="term" value="C:membrane"/>
    <property type="evidence" value="ECO:0007669"/>
    <property type="project" value="InterPro"/>
</dbReference>
<dbReference type="InterPro" id="IPR015860">
    <property type="entry name" value="ABC_transpr_TagH-like"/>
</dbReference>
<evidence type="ECO:0000256" key="4">
    <source>
        <dbReference type="ARBA" id="ARBA00022840"/>
    </source>
</evidence>
<dbReference type="SUPFAM" id="SSF52540">
    <property type="entry name" value="P-loop containing nucleoside triphosphate hydrolases"/>
    <property type="match status" value="1"/>
</dbReference>
<dbReference type="InterPro" id="IPR003439">
    <property type="entry name" value="ABC_transporter-like_ATP-bd"/>
</dbReference>
<evidence type="ECO:0000256" key="2">
    <source>
        <dbReference type="ARBA" id="ARBA00022448"/>
    </source>
</evidence>
<dbReference type="InterPro" id="IPR003593">
    <property type="entry name" value="AAA+_ATPase"/>
</dbReference>
<dbReference type="EMBL" id="JPUO02000167">
    <property type="protein sequence ID" value="OQP78680.1"/>
    <property type="molecule type" value="Genomic_DNA"/>
</dbReference>
<dbReference type="PANTHER" id="PTHR46743:SF2">
    <property type="entry name" value="TEICHOIC ACIDS EXPORT ATP-BINDING PROTEIN TAGH"/>
    <property type="match status" value="1"/>
</dbReference>
<evidence type="ECO:0000256" key="1">
    <source>
        <dbReference type="ARBA" id="ARBA00005417"/>
    </source>
</evidence>
<comment type="caution">
    <text evidence="6">The sequence shown here is derived from an EMBL/GenBank/DDBJ whole genome shotgun (WGS) entry which is preliminary data.</text>
</comment>
<dbReference type="Gene3D" id="2.70.50.60">
    <property type="entry name" value="abc- transporter (atp binding component) like domain"/>
    <property type="match status" value="1"/>
</dbReference>
<dbReference type="PANTHER" id="PTHR46743">
    <property type="entry name" value="TEICHOIC ACIDS EXPORT ATP-BINDING PROTEIN TAGH"/>
    <property type="match status" value="1"/>
</dbReference>
<reference evidence="6 7" key="1">
    <citation type="journal article" date="2016" name="Plant Pathol.">
        <title>Genetic characterization of strains named as Xanthomonas axonopodis pv. dieffenbachiae leads to a taxonomic revision of the X. axonopodis species complex.</title>
        <authorList>
            <person name="Constantin E.C."/>
            <person name="Cleenwerck I."/>
            <person name="Maes M."/>
            <person name="Baeyen S."/>
            <person name="Van Malderghem C."/>
            <person name="De Vos P."/>
            <person name="Cottyn B."/>
        </authorList>
    </citation>
    <scope>NUCLEOTIDE SEQUENCE [LARGE SCALE GENOMIC DNA]</scope>
    <source>
        <strain evidence="7">LMG9055</strain>
    </source>
</reference>
<comment type="similarity">
    <text evidence="1">Belongs to the ABC transporter superfamily.</text>
</comment>
<dbReference type="PROSITE" id="PS50893">
    <property type="entry name" value="ABC_TRANSPORTER_2"/>
    <property type="match status" value="1"/>
</dbReference>
<gene>
    <name evidence="6" type="ORF">IA54_000725</name>
</gene>
<dbReference type="AlphaFoldDB" id="A0A1V9H7D5"/>
<dbReference type="SMART" id="SM00382">
    <property type="entry name" value="AAA"/>
    <property type="match status" value="1"/>
</dbReference>
<feature type="domain" description="ABC transporter" evidence="5">
    <location>
        <begin position="34"/>
        <end position="254"/>
    </location>
</feature>
<dbReference type="InterPro" id="IPR029439">
    <property type="entry name" value="Wzt_C"/>
</dbReference>
<dbReference type="CDD" id="cd10147">
    <property type="entry name" value="Wzt_C-like"/>
    <property type="match status" value="1"/>
</dbReference>
<keyword evidence="4 6" id="KW-0067">ATP-binding</keyword>
<keyword evidence="2" id="KW-0813">Transport</keyword>
<reference evidence="6 7" key="2">
    <citation type="journal article" date="2017" name="Plant Pathol.">
        <title>Pathogenicity and virulence gene content of Xanthomonas strains infecting Araceae, formerly known as Xanthomonas axonopodis pv. dieffenbachiae.</title>
        <authorList>
            <person name="Constantin E.C."/>
            <person name="Haegeman A."/>
            <person name="Van Vaerenbergh J."/>
            <person name="Baeyen S."/>
            <person name="Van Malderghem C."/>
            <person name="Maes M."/>
            <person name="Cottyn B."/>
        </authorList>
    </citation>
    <scope>NUCLEOTIDE SEQUENCE [LARGE SCALE GENOMIC DNA]</scope>
    <source>
        <strain evidence="7">LMG9055</strain>
    </source>
</reference>
<dbReference type="Gene3D" id="3.40.50.300">
    <property type="entry name" value="P-loop containing nucleotide triphosphate hydrolases"/>
    <property type="match status" value="1"/>
</dbReference>
<dbReference type="CDD" id="cd03220">
    <property type="entry name" value="ABC_KpsT_Wzt"/>
    <property type="match status" value="1"/>
</dbReference>
<sequence>MPELAIQVSGVSKCYQVYDKPHDRIKQAVVPRMRRAIGLDSSRYFKEFWALHDLSFEVRKGDTVGIIGRNGSGKSTLLQMICGTLTPTTGDIKVKGRVAALLELGAGFNPEFTGRENVFMSAAILGLSHEQVVERFDRIVAFADIGDFVDQPVKVYSSGMYVRLAFAVIAHVDADILVVDEALAVGDAVFVQKCMRFLRSFRERGTLLFVSHDTNSVLSFCQSAIWLDKGVMRMHSSAQETTQAYIEYCAQESYGDEVKLQALDRREIKGSISPSGRAPIKAVEEVTLEMFDNIAHSDGWKSGEASIESVSLINIDDPSRPFFYGGEHVLLRISAQVHRDMNSPIVGFFVKDSLGQSLFGEHTYTHVQPPMELKAGQAVEAEFEFYLPLLPNGDYSMTVSIAEGDPVTNTQHHWLHDAVILKVSSPTLRYGLVGIPFDRVQMQVVDNP</sequence>